<proteinExistence type="predicted"/>
<reference evidence="8" key="2">
    <citation type="submission" date="2015-06" db="EMBL/GenBank/DDBJ databases">
        <title>Genome Sequence of Bacillus endophyticus and Analysis of its Companion Mechanism in the Ketogulonigenium vulgare-Bacillus strain Consortium.</title>
        <authorList>
            <person name="Jia N."/>
            <person name="Du J."/>
            <person name="Ding M.-Z."/>
            <person name="Gao F."/>
            <person name="Yuan Y.-J."/>
        </authorList>
    </citation>
    <scope>NUCLEOTIDE SEQUENCE [LARGE SCALE GENOMIC DNA]</scope>
    <source>
        <strain evidence="8">Hbe603</strain>
    </source>
</reference>
<dbReference type="GO" id="GO:0003959">
    <property type="term" value="F:NADPH dehydrogenase activity"/>
    <property type="evidence" value="ECO:0007669"/>
    <property type="project" value="InterPro"/>
</dbReference>
<dbReference type="GO" id="GO:0010181">
    <property type="term" value="F:FMN binding"/>
    <property type="evidence" value="ECO:0007669"/>
    <property type="project" value="InterPro"/>
</dbReference>
<organism evidence="7 8">
    <name type="scientific">Priestia filamentosa</name>
    <dbReference type="NCBI Taxonomy" id="1402861"/>
    <lineage>
        <taxon>Bacteria</taxon>
        <taxon>Bacillati</taxon>
        <taxon>Bacillota</taxon>
        <taxon>Bacilli</taxon>
        <taxon>Bacillales</taxon>
        <taxon>Bacillaceae</taxon>
        <taxon>Priestia</taxon>
    </lineage>
</organism>
<keyword evidence="5" id="KW-0560">Oxidoreductase</keyword>
<dbReference type="PANTHER" id="PTHR43303:SF4">
    <property type="entry name" value="NADPH DEHYDROGENASE C23G7.10C-RELATED"/>
    <property type="match status" value="1"/>
</dbReference>
<evidence type="ECO:0000256" key="5">
    <source>
        <dbReference type="ARBA" id="ARBA00023002"/>
    </source>
</evidence>
<dbReference type="KEGG" id="beo:BEH_13705"/>
<dbReference type="NCBIfam" id="NF010047">
    <property type="entry name" value="PRK13523.1"/>
    <property type="match status" value="1"/>
</dbReference>
<dbReference type="AlphaFoldDB" id="A0A0H4KFX4"/>
<evidence type="ECO:0000256" key="3">
    <source>
        <dbReference type="ARBA" id="ARBA00022643"/>
    </source>
</evidence>
<comment type="cofactor">
    <cofactor evidence="1">
        <name>FMN</name>
        <dbReference type="ChEBI" id="CHEBI:58210"/>
    </cofactor>
</comment>
<evidence type="ECO:0000256" key="2">
    <source>
        <dbReference type="ARBA" id="ARBA00022630"/>
    </source>
</evidence>
<accession>A0A0H4KFX4</accession>
<gene>
    <name evidence="7" type="ORF">BEH_13705</name>
</gene>
<keyword evidence="8" id="KW-1185">Reference proteome</keyword>
<dbReference type="OrthoDB" id="9772736at2"/>
<dbReference type="Proteomes" id="UP000036202">
    <property type="component" value="Chromosome"/>
</dbReference>
<protein>
    <submittedName>
        <fullName evidence="7">NADPH dehydrogenase</fullName>
    </submittedName>
</protein>
<sequence length="344" mass="38280">MMAKLFTPYTIKDVTFKNRIVMSPMCMHSSDESGEVKNFHLTHYTARALGQAGLIFTETLVIDADGLIGPGDLGIWDDFHIKGLKNLVDQIHEFGAKAGAQIGHAGRLTKKEGVTPIGPSPIPFSKDTLTPIEMTKEDIQHMILNFKEAARRAKEADFDVLEVHTAHGYLLNEFLSPLSNQRTDEYGGTLENRYRIVKEVIEAVKTEWDGPLFVRISSTDYAEGGNTPETFVEYAKMMKEQGVDLVDCSSGGIAPVKVDSYPNYQVPAAEKIRKKVQIATGAVGLIKTGRQAEEILRNDRADLVFIGREILKNPFWARSAAEELGTDIEVPVQYTRYGSQWLKS</sequence>
<dbReference type="SUPFAM" id="SSF51395">
    <property type="entry name" value="FMN-linked oxidoreductases"/>
    <property type="match status" value="1"/>
</dbReference>
<dbReference type="CDD" id="cd02932">
    <property type="entry name" value="OYE_YqiM_FMN"/>
    <property type="match status" value="1"/>
</dbReference>
<evidence type="ECO:0000313" key="7">
    <source>
        <dbReference type="EMBL" id="AKO93042.1"/>
    </source>
</evidence>
<keyword evidence="2" id="KW-0285">Flavoprotein</keyword>
<dbReference type="PATRIC" id="fig|135735.6.peg.2899"/>
<dbReference type="InterPro" id="IPR044152">
    <property type="entry name" value="YqjM-like"/>
</dbReference>
<dbReference type="EMBL" id="CP011974">
    <property type="protein sequence ID" value="AKO93042.1"/>
    <property type="molecule type" value="Genomic_DNA"/>
</dbReference>
<dbReference type="InterPro" id="IPR013785">
    <property type="entry name" value="Aldolase_TIM"/>
</dbReference>
<dbReference type="PANTHER" id="PTHR43303">
    <property type="entry name" value="NADPH DEHYDROGENASE C23G7.10C-RELATED"/>
    <property type="match status" value="1"/>
</dbReference>
<dbReference type="Pfam" id="PF00724">
    <property type="entry name" value="Oxidored_FMN"/>
    <property type="match status" value="1"/>
</dbReference>
<dbReference type="RefSeq" id="WP_019390976.1">
    <property type="nucleotide sequence ID" value="NZ_ALIM01000013.1"/>
</dbReference>
<evidence type="ECO:0000259" key="6">
    <source>
        <dbReference type="Pfam" id="PF00724"/>
    </source>
</evidence>
<evidence type="ECO:0000256" key="1">
    <source>
        <dbReference type="ARBA" id="ARBA00001917"/>
    </source>
</evidence>
<dbReference type="GO" id="GO:0050661">
    <property type="term" value="F:NADP binding"/>
    <property type="evidence" value="ECO:0007669"/>
    <property type="project" value="InterPro"/>
</dbReference>
<keyword evidence="3" id="KW-0288">FMN</keyword>
<evidence type="ECO:0000313" key="8">
    <source>
        <dbReference type="Proteomes" id="UP000036202"/>
    </source>
</evidence>
<dbReference type="InterPro" id="IPR001155">
    <property type="entry name" value="OxRdtase_FMN_N"/>
</dbReference>
<name>A0A0H4KFX4_9BACI</name>
<feature type="domain" description="NADH:flavin oxidoreductase/NADH oxidase N-terminal" evidence="6">
    <location>
        <begin position="4"/>
        <end position="324"/>
    </location>
</feature>
<reference evidence="7 8" key="1">
    <citation type="journal article" date="2015" name="PLoS ONE">
        <title>Genome Sequence of Bacillus endophyticus and Analysis of Its Companion Mechanism in the Ketogulonigenium vulgare-Bacillus Strain Consortium.</title>
        <authorList>
            <person name="Jia N."/>
            <person name="Du J."/>
            <person name="Ding M.Z."/>
            <person name="Gao F."/>
            <person name="Yuan Y.J."/>
        </authorList>
    </citation>
    <scope>NUCLEOTIDE SEQUENCE [LARGE SCALE GENOMIC DNA]</scope>
    <source>
        <strain evidence="7 8">Hbe603</strain>
    </source>
</reference>
<evidence type="ECO:0000256" key="4">
    <source>
        <dbReference type="ARBA" id="ARBA00022857"/>
    </source>
</evidence>
<keyword evidence="4" id="KW-0521">NADP</keyword>
<dbReference type="Gene3D" id="3.20.20.70">
    <property type="entry name" value="Aldolase class I"/>
    <property type="match status" value="1"/>
</dbReference>